<dbReference type="EMBL" id="KN832988">
    <property type="protein sequence ID" value="KIM84386.1"/>
    <property type="molecule type" value="Genomic_DNA"/>
</dbReference>
<evidence type="ECO:0000313" key="2">
    <source>
        <dbReference type="Proteomes" id="UP000054166"/>
    </source>
</evidence>
<proteinExistence type="predicted"/>
<protein>
    <submittedName>
        <fullName evidence="1">Uncharacterized protein</fullName>
    </submittedName>
</protein>
<reference evidence="2" key="2">
    <citation type="submission" date="2015-01" db="EMBL/GenBank/DDBJ databases">
        <title>Evolutionary Origins and Diversification of the Mycorrhizal Mutualists.</title>
        <authorList>
            <consortium name="DOE Joint Genome Institute"/>
            <consortium name="Mycorrhizal Genomics Consortium"/>
            <person name="Kohler A."/>
            <person name="Kuo A."/>
            <person name="Nagy L.G."/>
            <person name="Floudas D."/>
            <person name="Copeland A."/>
            <person name="Barry K.W."/>
            <person name="Cichocki N."/>
            <person name="Veneault-Fourrey C."/>
            <person name="LaButti K."/>
            <person name="Lindquist E.A."/>
            <person name="Lipzen A."/>
            <person name="Lundell T."/>
            <person name="Morin E."/>
            <person name="Murat C."/>
            <person name="Riley R."/>
            <person name="Ohm R."/>
            <person name="Sun H."/>
            <person name="Tunlid A."/>
            <person name="Henrissat B."/>
            <person name="Grigoriev I.V."/>
            <person name="Hibbett D.S."/>
            <person name="Martin F."/>
        </authorList>
    </citation>
    <scope>NUCLEOTIDE SEQUENCE [LARGE SCALE GENOMIC DNA]</scope>
    <source>
        <strain evidence="2">F 1598</strain>
    </source>
</reference>
<organism evidence="1 2">
    <name type="scientific">Piloderma croceum (strain F 1598)</name>
    <dbReference type="NCBI Taxonomy" id="765440"/>
    <lineage>
        <taxon>Eukaryota</taxon>
        <taxon>Fungi</taxon>
        <taxon>Dikarya</taxon>
        <taxon>Basidiomycota</taxon>
        <taxon>Agaricomycotina</taxon>
        <taxon>Agaricomycetes</taxon>
        <taxon>Agaricomycetidae</taxon>
        <taxon>Atheliales</taxon>
        <taxon>Atheliaceae</taxon>
        <taxon>Piloderma</taxon>
    </lineage>
</organism>
<evidence type="ECO:0000313" key="1">
    <source>
        <dbReference type="EMBL" id="KIM84386.1"/>
    </source>
</evidence>
<gene>
    <name evidence="1" type="ORF">PILCRDRAFT_818749</name>
</gene>
<keyword evidence="2" id="KW-1185">Reference proteome</keyword>
<name>A0A0C3G101_PILCF</name>
<reference evidence="1 2" key="1">
    <citation type="submission" date="2014-04" db="EMBL/GenBank/DDBJ databases">
        <authorList>
            <consortium name="DOE Joint Genome Institute"/>
            <person name="Kuo A."/>
            <person name="Tarkka M."/>
            <person name="Buscot F."/>
            <person name="Kohler A."/>
            <person name="Nagy L.G."/>
            <person name="Floudas D."/>
            <person name="Copeland A."/>
            <person name="Barry K.W."/>
            <person name="Cichocki N."/>
            <person name="Veneault-Fourrey C."/>
            <person name="LaButti K."/>
            <person name="Lindquist E.A."/>
            <person name="Lipzen A."/>
            <person name="Lundell T."/>
            <person name="Morin E."/>
            <person name="Murat C."/>
            <person name="Sun H."/>
            <person name="Tunlid A."/>
            <person name="Henrissat B."/>
            <person name="Grigoriev I.V."/>
            <person name="Hibbett D.S."/>
            <person name="Martin F."/>
            <person name="Nordberg H.P."/>
            <person name="Cantor M.N."/>
            <person name="Hua S.X."/>
        </authorList>
    </citation>
    <scope>NUCLEOTIDE SEQUENCE [LARGE SCALE GENOMIC DNA]</scope>
    <source>
        <strain evidence="1 2">F 1598</strain>
    </source>
</reference>
<accession>A0A0C3G101</accession>
<dbReference type="AlphaFoldDB" id="A0A0C3G101"/>
<sequence length="73" mass="8246">MDTSAYHEDLFNVDNASFRTHRTFEIKGIMCYSPKLLFVCLGRQDINVNGLYPIITSVGISVAGNGHKGWNRR</sequence>
<dbReference type="InParanoid" id="A0A0C3G101"/>
<dbReference type="HOGENOM" id="CLU_2705704_0_0_1"/>
<dbReference type="Proteomes" id="UP000054166">
    <property type="component" value="Unassembled WGS sequence"/>
</dbReference>